<dbReference type="GO" id="GO:0003677">
    <property type="term" value="F:DNA binding"/>
    <property type="evidence" value="ECO:0007669"/>
    <property type="project" value="InterPro"/>
</dbReference>
<dbReference type="Proteomes" id="UP000316476">
    <property type="component" value="Unassembled WGS sequence"/>
</dbReference>
<comment type="similarity">
    <text evidence="1">Belongs to the ParB family.</text>
</comment>
<gene>
    <name evidence="5" type="primary">spo0C</name>
    <name evidence="5" type="ORF">V7x_55430</name>
</gene>
<organism evidence="5 6">
    <name type="scientific">Crateriforma conspicua</name>
    <dbReference type="NCBI Taxonomy" id="2527996"/>
    <lineage>
        <taxon>Bacteria</taxon>
        <taxon>Pseudomonadati</taxon>
        <taxon>Planctomycetota</taxon>
        <taxon>Planctomycetia</taxon>
        <taxon>Planctomycetales</taxon>
        <taxon>Planctomycetaceae</taxon>
        <taxon>Crateriforma</taxon>
    </lineage>
</organism>
<feature type="region of interest" description="Disordered" evidence="3">
    <location>
        <begin position="1"/>
        <end position="32"/>
    </location>
</feature>
<dbReference type="Gene3D" id="1.10.10.2830">
    <property type="match status" value="1"/>
</dbReference>
<dbReference type="SUPFAM" id="SSF110849">
    <property type="entry name" value="ParB/Sulfiredoxin"/>
    <property type="match status" value="1"/>
</dbReference>
<comment type="caution">
    <text evidence="5">The sequence shown here is derived from an EMBL/GenBank/DDBJ whole genome shotgun (WGS) entry which is preliminary data.</text>
</comment>
<dbReference type="SMART" id="SM00470">
    <property type="entry name" value="ParB"/>
    <property type="match status" value="1"/>
</dbReference>
<dbReference type="AlphaFoldDB" id="A0A5C6FDW2"/>
<reference evidence="5 6" key="1">
    <citation type="submission" date="2019-02" db="EMBL/GenBank/DDBJ databases">
        <title>Deep-cultivation of Planctomycetes and their phenomic and genomic characterization uncovers novel biology.</title>
        <authorList>
            <person name="Wiegand S."/>
            <person name="Jogler M."/>
            <person name="Boedeker C."/>
            <person name="Pinto D."/>
            <person name="Vollmers J."/>
            <person name="Rivas-Marin E."/>
            <person name="Kohn T."/>
            <person name="Peeters S.H."/>
            <person name="Heuer A."/>
            <person name="Rast P."/>
            <person name="Oberbeckmann S."/>
            <person name="Bunk B."/>
            <person name="Jeske O."/>
            <person name="Meyerdierks A."/>
            <person name="Storesund J.E."/>
            <person name="Kallscheuer N."/>
            <person name="Luecker S."/>
            <person name="Lage O.M."/>
            <person name="Pohl T."/>
            <person name="Merkel B.J."/>
            <person name="Hornburger P."/>
            <person name="Mueller R.-W."/>
            <person name="Bruemmer F."/>
            <person name="Labrenz M."/>
            <person name="Spormann A.M."/>
            <person name="Op Den Camp H."/>
            <person name="Overmann J."/>
            <person name="Amann R."/>
            <person name="Jetten M.S.M."/>
            <person name="Mascher T."/>
            <person name="Medema M.H."/>
            <person name="Devos D.P."/>
            <person name="Kaster A.-K."/>
            <person name="Ovreas L."/>
            <person name="Rohde M."/>
            <person name="Galperin M.Y."/>
            <person name="Jogler C."/>
        </authorList>
    </citation>
    <scope>NUCLEOTIDE SEQUENCE [LARGE SCALE GENOMIC DNA]</scope>
    <source>
        <strain evidence="5 6">V7</strain>
    </source>
</reference>
<dbReference type="SUPFAM" id="SSF109709">
    <property type="entry name" value="KorB DNA-binding domain-like"/>
    <property type="match status" value="1"/>
</dbReference>
<dbReference type="InterPro" id="IPR036086">
    <property type="entry name" value="ParB/Sulfiredoxin_sf"/>
</dbReference>
<evidence type="ECO:0000256" key="3">
    <source>
        <dbReference type="SAM" id="MobiDB-lite"/>
    </source>
</evidence>
<dbReference type="OrthoDB" id="9802051at2"/>
<dbReference type="InterPro" id="IPR003115">
    <property type="entry name" value="ParB_N"/>
</dbReference>
<protein>
    <submittedName>
        <fullName evidence="5">Chromosome-partitioning protein Spo0J</fullName>
    </submittedName>
</protein>
<dbReference type="EMBL" id="SJPZ01000005">
    <property type="protein sequence ID" value="TWU59633.1"/>
    <property type="molecule type" value="Genomic_DNA"/>
</dbReference>
<evidence type="ECO:0000256" key="2">
    <source>
        <dbReference type="ARBA" id="ARBA00022829"/>
    </source>
</evidence>
<accession>A0A5C6FDW2</accession>
<keyword evidence="2" id="KW-0159">Chromosome partition</keyword>
<evidence type="ECO:0000256" key="1">
    <source>
        <dbReference type="ARBA" id="ARBA00006295"/>
    </source>
</evidence>
<dbReference type="Pfam" id="PF02195">
    <property type="entry name" value="ParB_N"/>
    <property type="match status" value="1"/>
</dbReference>
<dbReference type="PANTHER" id="PTHR33375:SF1">
    <property type="entry name" value="CHROMOSOME-PARTITIONING PROTEIN PARB-RELATED"/>
    <property type="match status" value="1"/>
</dbReference>
<sequence>MSKANAFTFDNSDFRSPTTPAPPMQSETDMKTLGRKRVFNAAKIELDRIISRPQVRQHFDEDELQELADSLKSKGQQQPIRVWWDQDAEGEGRYVILMGERRYRAAKLAGFNDIECLVHEEPLSDAEITELQLIENIIRADLNAVEEAKAFKKIMADREAAGLPCTAKDIAKEIGISDTKVQRSVRLLTLPEDILADVADGTIPPSVIRQMWRLKTEDERRKLVADYKSGSSFGEISESVKLKKTGKGNAGPRTKKSFTVDGIKIEVTAKRRVTQMEIAAAMKEWVKQIQSDGRSKAA</sequence>
<dbReference type="Gene3D" id="3.90.1530.30">
    <property type="match status" value="1"/>
</dbReference>
<dbReference type="InterPro" id="IPR004437">
    <property type="entry name" value="ParB/RepB/Spo0J"/>
</dbReference>
<dbReference type="GO" id="GO:0007059">
    <property type="term" value="P:chromosome segregation"/>
    <property type="evidence" value="ECO:0007669"/>
    <property type="project" value="UniProtKB-KW"/>
</dbReference>
<dbReference type="CDD" id="cd16393">
    <property type="entry name" value="SPO0J_N"/>
    <property type="match status" value="1"/>
</dbReference>
<feature type="compositionally biased region" description="Polar residues" evidence="3">
    <location>
        <begin position="8"/>
        <end position="18"/>
    </location>
</feature>
<dbReference type="PANTHER" id="PTHR33375">
    <property type="entry name" value="CHROMOSOME-PARTITIONING PROTEIN PARB-RELATED"/>
    <property type="match status" value="1"/>
</dbReference>
<dbReference type="NCBIfam" id="TIGR00180">
    <property type="entry name" value="parB_part"/>
    <property type="match status" value="1"/>
</dbReference>
<proteinExistence type="inferred from homology"/>
<dbReference type="Pfam" id="PF17762">
    <property type="entry name" value="HTH_ParB"/>
    <property type="match status" value="1"/>
</dbReference>
<evidence type="ECO:0000313" key="6">
    <source>
        <dbReference type="Proteomes" id="UP000316476"/>
    </source>
</evidence>
<dbReference type="RefSeq" id="WP_146416550.1">
    <property type="nucleotide sequence ID" value="NZ_SJPZ01000005.1"/>
</dbReference>
<name>A0A5C6FDW2_9PLAN</name>
<feature type="domain" description="ParB-like N-terminal" evidence="4">
    <location>
        <begin position="42"/>
        <end position="137"/>
    </location>
</feature>
<evidence type="ECO:0000313" key="5">
    <source>
        <dbReference type="EMBL" id="TWU59633.1"/>
    </source>
</evidence>
<evidence type="ECO:0000259" key="4">
    <source>
        <dbReference type="SMART" id="SM00470"/>
    </source>
</evidence>
<dbReference type="InterPro" id="IPR041468">
    <property type="entry name" value="HTH_ParB/Spo0J"/>
</dbReference>
<dbReference type="GO" id="GO:0005694">
    <property type="term" value="C:chromosome"/>
    <property type="evidence" value="ECO:0007669"/>
    <property type="project" value="TreeGrafter"/>
</dbReference>
<dbReference type="InterPro" id="IPR050336">
    <property type="entry name" value="Chromosome_partition/occlusion"/>
</dbReference>